<dbReference type="InterPro" id="IPR001478">
    <property type="entry name" value="PDZ"/>
</dbReference>
<organism evidence="4 5">
    <name type="scientific">Artemia franciscana</name>
    <name type="common">Brine shrimp</name>
    <name type="synonym">Artemia sanfranciscana</name>
    <dbReference type="NCBI Taxonomy" id="6661"/>
    <lineage>
        <taxon>Eukaryota</taxon>
        <taxon>Metazoa</taxon>
        <taxon>Ecdysozoa</taxon>
        <taxon>Arthropoda</taxon>
        <taxon>Crustacea</taxon>
        <taxon>Branchiopoda</taxon>
        <taxon>Anostraca</taxon>
        <taxon>Artemiidae</taxon>
        <taxon>Artemia</taxon>
    </lineage>
</organism>
<accession>A0AA88KTY2</accession>
<dbReference type="GO" id="GO:0044325">
    <property type="term" value="F:transmembrane transporter binding"/>
    <property type="evidence" value="ECO:0007669"/>
    <property type="project" value="TreeGrafter"/>
</dbReference>
<sequence>MTVPTASFKWLDILEKEFDKSAVGLRLLFHDFDSMFDETDLATEGQEKLAVLISCFSQLTHKAQTIFQTNAKYEAEMLHIREDLAEAIAARKSAEQQLSDLLVQTHAAQLQMHSKSGSAAVLTDAEAILKRLTNELEGKRLEMSNEFKLDSKLKLYKEENENLRAYVTALHAEIFGARLAAKYLDKELAGRIQQMQLLGREVCPDLREKLWNEIESEIQVQRQKVMVKACQAQGRNRRHFASQLSLHRHASENETSRSSSVERISQIVEDVDNGVNTNQLLTEVADSNGNEDKKLRRRVAPVRTVTITRQETEGLGMSITGGAEHGVPILVSELYPDTPAGRCSSLHIGDSIVSVNGIDLRKVLHAEAVKILCTQPAGHTYLEVQYINPSDDLSDDDDILPENFKYGFFHGEESNSEPPNFKDSGDKTPTAPRTPEPSINDIVSENVPDY</sequence>
<evidence type="ECO:0000313" key="5">
    <source>
        <dbReference type="Proteomes" id="UP001187531"/>
    </source>
</evidence>
<dbReference type="InterPro" id="IPR038879">
    <property type="entry name" value="GOPC"/>
</dbReference>
<dbReference type="GO" id="GO:0005794">
    <property type="term" value="C:Golgi apparatus"/>
    <property type="evidence" value="ECO:0007669"/>
    <property type="project" value="InterPro"/>
</dbReference>
<dbReference type="GO" id="GO:0030140">
    <property type="term" value="C:trans-Golgi network transport vesicle"/>
    <property type="evidence" value="ECO:0007669"/>
    <property type="project" value="TreeGrafter"/>
</dbReference>
<keyword evidence="5" id="KW-1185">Reference proteome</keyword>
<reference evidence="4" key="1">
    <citation type="submission" date="2023-07" db="EMBL/GenBank/DDBJ databases">
        <title>Chromosome-level genome assembly of Artemia franciscana.</title>
        <authorList>
            <person name="Jo E."/>
        </authorList>
    </citation>
    <scope>NUCLEOTIDE SEQUENCE</scope>
    <source>
        <tissue evidence="4">Whole body</tissue>
    </source>
</reference>
<feature type="region of interest" description="Disordered" evidence="2">
    <location>
        <begin position="408"/>
        <end position="450"/>
    </location>
</feature>
<dbReference type="PANTHER" id="PTHR16528:SF2">
    <property type="entry name" value="GOLGI-ASSOCIATED PDZ AND COILED-COIL MOTIF-CONTAINING PROTEIN"/>
    <property type="match status" value="1"/>
</dbReference>
<dbReference type="SUPFAM" id="SSF50156">
    <property type="entry name" value="PDZ domain-like"/>
    <property type="match status" value="1"/>
</dbReference>
<name>A0AA88KTY2_ARTSF</name>
<evidence type="ECO:0000256" key="1">
    <source>
        <dbReference type="SAM" id="Coils"/>
    </source>
</evidence>
<dbReference type="AlphaFoldDB" id="A0AA88KTY2"/>
<dbReference type="PANTHER" id="PTHR16528">
    <property type="entry name" value="GOLGI-ASSOCIATED PDZ AND COILED-COIL MOTIF-CONTAINING"/>
    <property type="match status" value="1"/>
</dbReference>
<dbReference type="Pfam" id="PF00595">
    <property type="entry name" value="PDZ"/>
    <property type="match status" value="1"/>
</dbReference>
<gene>
    <name evidence="4" type="ORF">QYM36_018483</name>
</gene>
<dbReference type="Proteomes" id="UP001187531">
    <property type="component" value="Unassembled WGS sequence"/>
</dbReference>
<evidence type="ECO:0000313" key="4">
    <source>
        <dbReference type="EMBL" id="KAK2702957.1"/>
    </source>
</evidence>
<keyword evidence="1" id="KW-0175">Coiled coil</keyword>
<dbReference type="GO" id="GO:0016020">
    <property type="term" value="C:membrane"/>
    <property type="evidence" value="ECO:0007669"/>
    <property type="project" value="TreeGrafter"/>
</dbReference>
<evidence type="ECO:0000259" key="3">
    <source>
        <dbReference type="PROSITE" id="PS50106"/>
    </source>
</evidence>
<feature type="domain" description="PDZ" evidence="3">
    <location>
        <begin position="304"/>
        <end position="372"/>
    </location>
</feature>
<dbReference type="PROSITE" id="PS50106">
    <property type="entry name" value="PDZ"/>
    <property type="match status" value="1"/>
</dbReference>
<dbReference type="GO" id="GO:2000009">
    <property type="term" value="P:negative regulation of protein localization to cell surface"/>
    <property type="evidence" value="ECO:0007669"/>
    <property type="project" value="TreeGrafter"/>
</dbReference>
<dbReference type="EMBL" id="JAVRJZ010000131">
    <property type="protein sequence ID" value="KAK2702957.1"/>
    <property type="molecule type" value="Genomic_DNA"/>
</dbReference>
<evidence type="ECO:0000256" key="2">
    <source>
        <dbReference type="SAM" id="MobiDB-lite"/>
    </source>
</evidence>
<dbReference type="InterPro" id="IPR036034">
    <property type="entry name" value="PDZ_sf"/>
</dbReference>
<feature type="coiled-coil region" evidence="1">
    <location>
        <begin position="77"/>
        <end position="173"/>
    </location>
</feature>
<proteinExistence type="predicted"/>
<protein>
    <recommendedName>
        <fullName evidence="3">PDZ domain-containing protein</fullName>
    </recommendedName>
</protein>
<comment type="caution">
    <text evidence="4">The sequence shown here is derived from an EMBL/GenBank/DDBJ whole genome shotgun (WGS) entry which is preliminary data.</text>
</comment>
<dbReference type="SMART" id="SM00228">
    <property type="entry name" value="PDZ"/>
    <property type="match status" value="1"/>
</dbReference>
<dbReference type="Gene3D" id="2.30.42.10">
    <property type="match status" value="1"/>
</dbReference>